<feature type="domain" description="AB hydrolase-1" evidence="1">
    <location>
        <begin position="43"/>
        <end position="298"/>
    </location>
</feature>
<organism evidence="2 3">
    <name type="scientific">Penicillium angulare</name>
    <dbReference type="NCBI Taxonomy" id="116970"/>
    <lineage>
        <taxon>Eukaryota</taxon>
        <taxon>Fungi</taxon>
        <taxon>Dikarya</taxon>
        <taxon>Ascomycota</taxon>
        <taxon>Pezizomycotina</taxon>
        <taxon>Eurotiomycetes</taxon>
        <taxon>Eurotiomycetidae</taxon>
        <taxon>Eurotiales</taxon>
        <taxon>Aspergillaceae</taxon>
        <taxon>Penicillium</taxon>
    </lineage>
</organism>
<accession>A0A9W9EL03</accession>
<dbReference type="Gene3D" id="3.40.50.1820">
    <property type="entry name" value="alpha/beta hydrolase"/>
    <property type="match status" value="1"/>
</dbReference>
<dbReference type="SUPFAM" id="SSF53474">
    <property type="entry name" value="alpha/beta-Hydrolases"/>
    <property type="match status" value="1"/>
</dbReference>
<dbReference type="InterPro" id="IPR000073">
    <property type="entry name" value="AB_hydrolase_1"/>
</dbReference>
<keyword evidence="3" id="KW-1185">Reference proteome</keyword>
<dbReference type="PANTHER" id="PTHR45763">
    <property type="entry name" value="HYDROLASE, ALPHA/BETA FOLD FAMILY PROTEIN, EXPRESSED-RELATED"/>
    <property type="match status" value="1"/>
</dbReference>
<dbReference type="EMBL" id="JAPQKH010000008">
    <property type="protein sequence ID" value="KAJ5083753.1"/>
    <property type="molecule type" value="Genomic_DNA"/>
</dbReference>
<evidence type="ECO:0000313" key="2">
    <source>
        <dbReference type="EMBL" id="KAJ5083753.1"/>
    </source>
</evidence>
<reference evidence="2" key="1">
    <citation type="submission" date="2022-11" db="EMBL/GenBank/DDBJ databases">
        <authorList>
            <person name="Petersen C."/>
        </authorList>
    </citation>
    <scope>NUCLEOTIDE SEQUENCE</scope>
    <source>
        <strain evidence="2">IBT 30069</strain>
    </source>
</reference>
<comment type="caution">
    <text evidence="2">The sequence shown here is derived from an EMBL/GenBank/DDBJ whole genome shotgun (WGS) entry which is preliminary data.</text>
</comment>
<proteinExistence type="predicted"/>
<dbReference type="PANTHER" id="PTHR45763:SF46">
    <property type="entry name" value="AB HYDROLASE-1 DOMAIN-CONTAINING PROTEIN"/>
    <property type="match status" value="1"/>
</dbReference>
<sequence>MPGICILQDPSRRPELEQTVTLADGRSLGYAEFGSFDVDAIPLFFLHGRPGSRLHAAWFDEAAYDMNVRIIAVDRPGFGTSTQKYNRKVLDWPADLSEMAKLLGIEQYYIIGYSAGGPYALACAHALPKSELLGVGILAGMGPYESAIAGKTWSQRMIYNFSYYMPRLAQRFVHQGFIDFEEGKDQDKMIDTFMKNIPLADQEFLCGSPEIAPIFPISVQQTFSQGFETYIIEKAMLSSDWGFQLEDIQDQNVVLWNGTEDKNVPLLMGHYLNERIPNSELKIYEGDTHYTINMHAEEILCDLLTIA</sequence>
<dbReference type="Proteomes" id="UP001149165">
    <property type="component" value="Unassembled WGS sequence"/>
</dbReference>
<dbReference type="GO" id="GO:0072330">
    <property type="term" value="P:monocarboxylic acid biosynthetic process"/>
    <property type="evidence" value="ECO:0007669"/>
    <property type="project" value="UniProtKB-ARBA"/>
</dbReference>
<dbReference type="AlphaFoldDB" id="A0A9W9EL03"/>
<dbReference type="OrthoDB" id="294702at2759"/>
<reference evidence="2" key="2">
    <citation type="journal article" date="2023" name="IMA Fungus">
        <title>Comparative genomic study of the Penicillium genus elucidates a diverse pangenome and 15 lateral gene transfer events.</title>
        <authorList>
            <person name="Petersen C."/>
            <person name="Sorensen T."/>
            <person name="Nielsen M.R."/>
            <person name="Sondergaard T.E."/>
            <person name="Sorensen J.L."/>
            <person name="Fitzpatrick D.A."/>
            <person name="Frisvad J.C."/>
            <person name="Nielsen K.L."/>
        </authorList>
    </citation>
    <scope>NUCLEOTIDE SEQUENCE</scope>
    <source>
        <strain evidence="2">IBT 30069</strain>
    </source>
</reference>
<dbReference type="InterPro" id="IPR029058">
    <property type="entry name" value="AB_hydrolase_fold"/>
</dbReference>
<gene>
    <name evidence="2" type="ORF">N7456_013180</name>
</gene>
<protein>
    <recommendedName>
        <fullName evidence="1">AB hydrolase-1 domain-containing protein</fullName>
    </recommendedName>
</protein>
<evidence type="ECO:0000313" key="3">
    <source>
        <dbReference type="Proteomes" id="UP001149165"/>
    </source>
</evidence>
<name>A0A9W9EL03_9EURO</name>
<evidence type="ECO:0000259" key="1">
    <source>
        <dbReference type="Pfam" id="PF12697"/>
    </source>
</evidence>
<dbReference type="Pfam" id="PF12697">
    <property type="entry name" value="Abhydrolase_6"/>
    <property type="match status" value="1"/>
</dbReference>
<dbReference type="GO" id="GO:0017000">
    <property type="term" value="P:antibiotic biosynthetic process"/>
    <property type="evidence" value="ECO:0007669"/>
    <property type="project" value="UniProtKB-ARBA"/>
</dbReference>